<dbReference type="Proteomes" id="UP000002357">
    <property type="component" value="Chromosome"/>
</dbReference>
<feature type="compositionally biased region" description="Basic and acidic residues" evidence="4">
    <location>
        <begin position="156"/>
        <end position="190"/>
    </location>
</feature>
<dbReference type="GO" id="GO:0046872">
    <property type="term" value="F:metal ion binding"/>
    <property type="evidence" value="ECO:0007669"/>
    <property type="project" value="InterPro"/>
</dbReference>
<evidence type="ECO:0000256" key="5">
    <source>
        <dbReference type="SAM" id="SignalP"/>
    </source>
</evidence>
<dbReference type="Pfam" id="PF01297">
    <property type="entry name" value="ZnuA"/>
    <property type="match status" value="1"/>
</dbReference>
<dbReference type="PANTHER" id="PTHR42953:SF3">
    <property type="entry name" value="HIGH-AFFINITY ZINC UPTAKE SYSTEM PROTEIN ZNUA"/>
    <property type="match status" value="1"/>
</dbReference>
<keyword evidence="7" id="KW-1185">Reference proteome</keyword>
<feature type="compositionally biased region" description="Gly residues" evidence="4">
    <location>
        <begin position="231"/>
        <end position="241"/>
    </location>
</feature>
<dbReference type="EMBL" id="CM000913">
    <property type="protein sequence ID" value="EFG06774.1"/>
    <property type="molecule type" value="Genomic_DNA"/>
</dbReference>
<evidence type="ECO:0000313" key="7">
    <source>
        <dbReference type="Proteomes" id="UP000002357"/>
    </source>
</evidence>
<feature type="compositionally biased region" description="Low complexity" evidence="4">
    <location>
        <begin position="242"/>
        <end position="254"/>
    </location>
</feature>
<dbReference type="eggNOG" id="COG0803">
    <property type="taxonomic scope" value="Bacteria"/>
</dbReference>
<sequence>MTVMNVRRHIRTTAIAGALALGLMAVSACSLTDGGDGREGGKLKVTASFYPMTFLAERVGGAHVTVSTLTKPGVEPHDLELTPRQTAQLGEAGWILHLKGIQPAVDKAIEQADVAHKTDAATLTASDPGAPERTGSAAGKSAAPAPATEPATPSAEPERKSAEPRKQDGHGDHPGHEDHTDHGGSGHEAHGAQGAQGESDHTDHTDHGDHGDHGGHSGQDDHGDHGDHGTGSDGATHGGTGTATDGTDGSDSTGATGGGDHDGHSHDHAGGGDPHLWLDPVKYAEMARGVGTALAKADPEHADTYRANADTLADELTELDTAFREGLRTVESKTFITTHSAFGHLAGRYGLIQEGISGISPEAEPSPARIKQLQTIAEQDGVTTVFFETLASDRTAKTLAADTGMRTAVLDPLEGITDKSPGSDYLEVMRANLAALQKALGAK</sequence>
<dbReference type="PROSITE" id="PS51257">
    <property type="entry name" value="PROKAR_LIPOPROTEIN"/>
    <property type="match status" value="1"/>
</dbReference>
<keyword evidence="3 5" id="KW-0732">Signal</keyword>
<feature type="compositionally biased region" description="Low complexity" evidence="4">
    <location>
        <begin position="134"/>
        <end position="155"/>
    </location>
</feature>
<feature type="compositionally biased region" description="Basic and acidic residues" evidence="4">
    <location>
        <begin position="198"/>
        <end position="230"/>
    </location>
</feature>
<evidence type="ECO:0000256" key="4">
    <source>
        <dbReference type="SAM" id="MobiDB-lite"/>
    </source>
</evidence>
<dbReference type="RefSeq" id="WP_003960411.1">
    <property type="nucleotide sequence ID" value="NZ_WMCB01000352.1"/>
</dbReference>
<keyword evidence="2" id="KW-0813">Transport</keyword>
<proteinExistence type="inferred from homology"/>
<evidence type="ECO:0000256" key="2">
    <source>
        <dbReference type="ARBA" id="ARBA00022448"/>
    </source>
</evidence>
<evidence type="ECO:0000256" key="3">
    <source>
        <dbReference type="ARBA" id="ARBA00022729"/>
    </source>
</evidence>
<dbReference type="GO" id="GO:0030001">
    <property type="term" value="P:metal ion transport"/>
    <property type="evidence" value="ECO:0007669"/>
    <property type="project" value="InterPro"/>
</dbReference>
<evidence type="ECO:0000313" key="6">
    <source>
        <dbReference type="EMBL" id="EFG06774.1"/>
    </source>
</evidence>
<comment type="similarity">
    <text evidence="1">Belongs to the bacterial solute-binding protein 9 family.</text>
</comment>
<dbReference type="InterPro" id="IPR050492">
    <property type="entry name" value="Bact_metal-bind_prot9"/>
</dbReference>
<organism evidence="6 7">
    <name type="scientific">Streptomyces clavuligerus</name>
    <dbReference type="NCBI Taxonomy" id="1901"/>
    <lineage>
        <taxon>Bacteria</taxon>
        <taxon>Bacillati</taxon>
        <taxon>Actinomycetota</taxon>
        <taxon>Actinomycetes</taxon>
        <taxon>Kitasatosporales</taxon>
        <taxon>Streptomycetaceae</taxon>
        <taxon>Streptomyces</taxon>
    </lineage>
</organism>
<dbReference type="PANTHER" id="PTHR42953">
    <property type="entry name" value="HIGH-AFFINITY ZINC UPTAKE SYSTEM PROTEIN ZNUA-RELATED"/>
    <property type="match status" value="1"/>
</dbReference>
<dbReference type="OrthoDB" id="9810636at2"/>
<feature type="compositionally biased region" description="Basic and acidic residues" evidence="4">
    <location>
        <begin position="259"/>
        <end position="270"/>
    </location>
</feature>
<gene>
    <name evidence="6" type="ORF">SCLAV_1699</name>
</gene>
<accession>E2Q321</accession>
<dbReference type="Gene3D" id="3.40.50.1980">
    <property type="entry name" value="Nitrogenase molybdenum iron protein domain"/>
    <property type="match status" value="2"/>
</dbReference>
<name>E2Q321_STRCL</name>
<reference evidence="6 7" key="1">
    <citation type="journal article" date="2010" name="Genome Biol. Evol.">
        <title>The sequence of a 1.8-mb bacterial linear plasmid reveals a rich evolutionary reservoir of secondary metabolic pathways.</title>
        <authorList>
            <person name="Medema M.H."/>
            <person name="Trefzer A."/>
            <person name="Kovalchuk A."/>
            <person name="van den Berg M."/>
            <person name="Mueller U."/>
            <person name="Heijne W."/>
            <person name="Wu L."/>
            <person name="Alam M.T."/>
            <person name="Ronning C.M."/>
            <person name="Nierman W.C."/>
            <person name="Bovenberg R.A.L."/>
            <person name="Breitling R."/>
            <person name="Takano E."/>
        </authorList>
    </citation>
    <scope>NUCLEOTIDE SEQUENCE [LARGE SCALE GENOMIC DNA]</scope>
    <source>
        <strain evidence="7">ATCC 27064 / DSM 738 / JCM 4710 / NBRC 13307 / NCIMB 12785 / NRRL 3585 / VKM Ac-602</strain>
    </source>
</reference>
<protein>
    <submittedName>
        <fullName evidence="6">Putative metal transport ABC transporter substrate-binding protein</fullName>
    </submittedName>
</protein>
<dbReference type="SUPFAM" id="SSF53807">
    <property type="entry name" value="Helical backbone' metal receptor"/>
    <property type="match status" value="1"/>
</dbReference>
<dbReference type="InterPro" id="IPR006127">
    <property type="entry name" value="ZnuA-like"/>
</dbReference>
<feature type="region of interest" description="Disordered" evidence="4">
    <location>
        <begin position="120"/>
        <end position="276"/>
    </location>
</feature>
<dbReference type="AlphaFoldDB" id="E2Q321"/>
<feature type="chain" id="PRO_5003163238" evidence="5">
    <location>
        <begin position="29"/>
        <end position="443"/>
    </location>
</feature>
<feature type="signal peptide" evidence="5">
    <location>
        <begin position="1"/>
        <end position="28"/>
    </location>
</feature>
<evidence type="ECO:0000256" key="1">
    <source>
        <dbReference type="ARBA" id="ARBA00011028"/>
    </source>
</evidence>
<dbReference type="STRING" id="1901.BB341_19785"/>